<dbReference type="Proteomes" id="UP000635384">
    <property type="component" value="Unassembled WGS sequence"/>
</dbReference>
<feature type="transmembrane region" description="Helical" evidence="1">
    <location>
        <begin position="204"/>
        <end position="224"/>
    </location>
</feature>
<keyword evidence="3" id="KW-1185">Reference proteome</keyword>
<evidence type="ECO:0000313" key="3">
    <source>
        <dbReference type="Proteomes" id="UP000635384"/>
    </source>
</evidence>
<organism evidence="2 3">
    <name type="scientific">Erythrobacter rubeus</name>
    <dbReference type="NCBI Taxonomy" id="2760803"/>
    <lineage>
        <taxon>Bacteria</taxon>
        <taxon>Pseudomonadati</taxon>
        <taxon>Pseudomonadota</taxon>
        <taxon>Alphaproteobacteria</taxon>
        <taxon>Sphingomonadales</taxon>
        <taxon>Erythrobacteraceae</taxon>
        <taxon>Erythrobacter/Porphyrobacter group</taxon>
        <taxon>Erythrobacter</taxon>
    </lineage>
</organism>
<keyword evidence="1" id="KW-0812">Transmembrane</keyword>
<dbReference type="EMBL" id="JACXLC010000001">
    <property type="protein sequence ID" value="MBD2841450.1"/>
    <property type="molecule type" value="Genomic_DNA"/>
</dbReference>
<comment type="caution">
    <text evidence="2">The sequence shown here is derived from an EMBL/GenBank/DDBJ whole genome shotgun (WGS) entry which is preliminary data.</text>
</comment>
<evidence type="ECO:0000313" key="2">
    <source>
        <dbReference type="EMBL" id="MBD2841450.1"/>
    </source>
</evidence>
<reference evidence="2 3" key="1">
    <citation type="submission" date="2020-09" db="EMBL/GenBank/DDBJ databases">
        <authorList>
            <person name="Yoon J.-W."/>
        </authorList>
    </citation>
    <scope>NUCLEOTIDE SEQUENCE [LARGE SCALE GENOMIC DNA]</scope>
    <source>
        <strain evidence="2 3">KMU-140</strain>
    </source>
</reference>
<protein>
    <submittedName>
        <fullName evidence="2">PepSY domain-containing protein</fullName>
    </submittedName>
</protein>
<feature type="transmembrane region" description="Helical" evidence="1">
    <location>
        <begin position="12"/>
        <end position="35"/>
    </location>
</feature>
<sequence length="240" mass="26932">MAGLMRKLARWHIWLGWLVGVPIVMWTATGLFMVAKPIGEVRGNHLRIAQSEEPDVLPSGNPAPIAFQLENVPPIHSFETRMQRGRAVTFLTYADGRIERFDAQSGTQIGPVDAAKARSIVAKEIVGGANVERVTFFGADAVPMDFRRPMPVWQIALEDGARVYVGRDTGDVEAVRTRWWRWFDIMWGLHIMDLSEREDTSHPILILFAALALIGSLIGSILMFRRRKARVNRTIESGST</sequence>
<dbReference type="PANTHER" id="PTHR34219">
    <property type="entry name" value="IRON-REGULATED INNER MEMBRANE PROTEIN-RELATED"/>
    <property type="match status" value="1"/>
</dbReference>
<gene>
    <name evidence="2" type="ORF">IB285_04160</name>
</gene>
<evidence type="ECO:0000256" key="1">
    <source>
        <dbReference type="SAM" id="Phobius"/>
    </source>
</evidence>
<name>A0ABR8KLY8_9SPHN</name>
<proteinExistence type="predicted"/>
<dbReference type="InterPro" id="IPR005625">
    <property type="entry name" value="PepSY-ass_TM"/>
</dbReference>
<keyword evidence="1" id="KW-1133">Transmembrane helix</keyword>
<dbReference type="PANTHER" id="PTHR34219:SF3">
    <property type="entry name" value="BLL7967 PROTEIN"/>
    <property type="match status" value="1"/>
</dbReference>
<keyword evidence="1" id="KW-0472">Membrane</keyword>
<dbReference type="Pfam" id="PF03929">
    <property type="entry name" value="PepSY_TM"/>
    <property type="match status" value="1"/>
</dbReference>
<accession>A0ABR8KLY8</accession>